<organism evidence="2 3">
    <name type="scientific">Burkholderia pseudomallei</name>
    <name type="common">Pseudomonas pseudomallei</name>
    <dbReference type="NCBI Taxonomy" id="28450"/>
    <lineage>
        <taxon>Bacteria</taxon>
        <taxon>Pseudomonadati</taxon>
        <taxon>Pseudomonadota</taxon>
        <taxon>Betaproteobacteria</taxon>
        <taxon>Burkholderiales</taxon>
        <taxon>Burkholderiaceae</taxon>
        <taxon>Burkholderia</taxon>
        <taxon>pseudomallei group</taxon>
    </lineage>
</organism>
<dbReference type="AlphaFoldDB" id="A0AAX0UBQ9"/>
<feature type="compositionally biased region" description="Basic residues" evidence="1">
    <location>
        <begin position="1"/>
        <end position="16"/>
    </location>
</feature>
<reference evidence="2 3" key="1">
    <citation type="submission" date="2017-11" db="EMBL/GenBank/DDBJ databases">
        <title>Molecular characterization of Burkholderia pseudomallei and closely related isolates from Vietnam.</title>
        <authorList>
            <person name="Ustinov D.V."/>
            <person name="Antonov A.S."/>
            <person name="Avdusheva E.F."/>
            <person name="Shpak I.M."/>
            <person name="Zakharova I.B."/>
            <person name="Thi L.A."/>
            <person name="Teteryatnikova N."/>
            <person name="Lopasteyskaya Y.A."/>
            <person name="Kuzyutina J.A."/>
            <person name="Ngo T.N."/>
            <person name="Victorov D.V."/>
        </authorList>
    </citation>
    <scope>NUCLEOTIDE SEQUENCE [LARGE SCALE GENOMIC DNA]</scope>
    <source>
        <strain evidence="2 3">V1512</strain>
    </source>
</reference>
<protein>
    <submittedName>
        <fullName evidence="2">Uncharacterized protein</fullName>
    </submittedName>
</protein>
<proteinExistence type="predicted"/>
<evidence type="ECO:0000313" key="3">
    <source>
        <dbReference type="Proteomes" id="UP000231878"/>
    </source>
</evidence>
<sequence>MIRGKRACASAQRRRCPRESRDAHRLRAPAAGPPLSRRDARRGGTAARRHGGAAARRHDTADENGGALTAGAVRSKRPAARASCAVDPRLAV</sequence>
<comment type="caution">
    <text evidence="2">The sequence shown here is derived from an EMBL/GenBank/DDBJ whole genome shotgun (WGS) entry which is preliminary data.</text>
</comment>
<dbReference type="Proteomes" id="UP000231878">
    <property type="component" value="Unassembled WGS sequence"/>
</dbReference>
<gene>
    <name evidence="2" type="ORF">CWD88_11250</name>
</gene>
<dbReference type="EMBL" id="PHRB01000009">
    <property type="protein sequence ID" value="PJO66189.1"/>
    <property type="molecule type" value="Genomic_DNA"/>
</dbReference>
<accession>A0AAX0UBQ9</accession>
<evidence type="ECO:0000256" key="1">
    <source>
        <dbReference type="SAM" id="MobiDB-lite"/>
    </source>
</evidence>
<name>A0AAX0UBQ9_BURPE</name>
<feature type="region of interest" description="Disordered" evidence="1">
    <location>
        <begin position="1"/>
        <end position="92"/>
    </location>
</feature>
<evidence type="ECO:0000313" key="2">
    <source>
        <dbReference type="EMBL" id="PJO66189.1"/>
    </source>
</evidence>